<dbReference type="EC" id="7.6.2.9" evidence="4"/>
<dbReference type="Proteomes" id="UP000184251">
    <property type="component" value="Unassembled WGS sequence"/>
</dbReference>
<keyword evidence="7" id="KW-1185">Reference proteome</keyword>
<dbReference type="PANTHER" id="PTHR42781">
    <property type="entry name" value="SPERMIDINE/PUTRESCINE IMPORT ATP-BINDING PROTEIN POTA"/>
    <property type="match status" value="1"/>
</dbReference>
<evidence type="ECO:0000313" key="7">
    <source>
        <dbReference type="Proteomes" id="UP000184251"/>
    </source>
</evidence>
<evidence type="ECO:0000256" key="4">
    <source>
        <dbReference type="ARBA" id="ARBA00066388"/>
    </source>
</evidence>
<organism evidence="6 7">
    <name type="scientific">Alkalibacter saccharofermentans DSM 14828</name>
    <dbReference type="NCBI Taxonomy" id="1120975"/>
    <lineage>
        <taxon>Bacteria</taxon>
        <taxon>Bacillati</taxon>
        <taxon>Bacillota</taxon>
        <taxon>Clostridia</taxon>
        <taxon>Eubacteriales</taxon>
        <taxon>Eubacteriaceae</taxon>
        <taxon>Alkalibacter</taxon>
    </lineage>
</organism>
<protein>
    <recommendedName>
        <fullName evidence="4">ABC-type quaternary amine transporter</fullName>
        <ecNumber evidence="4">7.6.2.9</ecNumber>
    </recommendedName>
</protein>
<keyword evidence="3 6" id="KW-0067">ATP-binding</keyword>
<evidence type="ECO:0000256" key="3">
    <source>
        <dbReference type="ARBA" id="ARBA00022840"/>
    </source>
</evidence>
<dbReference type="OrthoDB" id="9802264at2"/>
<accession>A0A1M4WNE3</accession>
<dbReference type="InterPro" id="IPR017871">
    <property type="entry name" value="ABC_transporter-like_CS"/>
</dbReference>
<feature type="domain" description="ABC transporter" evidence="5">
    <location>
        <begin position="4"/>
        <end position="238"/>
    </location>
</feature>
<dbReference type="GO" id="GO:0016887">
    <property type="term" value="F:ATP hydrolysis activity"/>
    <property type="evidence" value="ECO:0007669"/>
    <property type="project" value="InterPro"/>
</dbReference>
<gene>
    <name evidence="6" type="ORF">SAMN02746064_01291</name>
</gene>
<sequence>MTIIEFDKVSKSYEEGKHVIKDISLKIDEGEFVTLVGPSGCGKTTLLKMINKMIMSTSGRIVIRDKEISTWNTTDLRRSIGYVIQQVGLFPHMTIAENIGYVLKITGEDKVKRRLKALELIKLVGLDEGYIDKYPRQLSGGQKQRIGVARALAGDPDIILMDEPFGAVDEIARKKLQDEFKQIHQKLGKTIVFVTHDIHEALKLGTRIVLMNSGRIEQSGTDKDLVYRPRTPFVKDFFGIKGYKALLDENELQKEYEAAILKAEGTK</sequence>
<dbReference type="Gene3D" id="3.40.50.300">
    <property type="entry name" value="P-loop containing nucleotide triphosphate hydrolases"/>
    <property type="match status" value="1"/>
</dbReference>
<evidence type="ECO:0000259" key="5">
    <source>
        <dbReference type="PROSITE" id="PS50893"/>
    </source>
</evidence>
<reference evidence="6 7" key="1">
    <citation type="submission" date="2016-11" db="EMBL/GenBank/DDBJ databases">
        <authorList>
            <person name="Jaros S."/>
            <person name="Januszkiewicz K."/>
            <person name="Wedrychowicz H."/>
        </authorList>
    </citation>
    <scope>NUCLEOTIDE SEQUENCE [LARGE SCALE GENOMIC DNA]</scope>
    <source>
        <strain evidence="6 7">DSM 14828</strain>
    </source>
</reference>
<dbReference type="InterPro" id="IPR003593">
    <property type="entry name" value="AAA+_ATPase"/>
</dbReference>
<proteinExistence type="predicted"/>
<dbReference type="SMART" id="SM00382">
    <property type="entry name" value="AAA"/>
    <property type="match status" value="1"/>
</dbReference>
<dbReference type="PROSITE" id="PS00211">
    <property type="entry name" value="ABC_TRANSPORTER_1"/>
    <property type="match status" value="1"/>
</dbReference>
<evidence type="ECO:0000256" key="2">
    <source>
        <dbReference type="ARBA" id="ARBA00022741"/>
    </source>
</evidence>
<dbReference type="SUPFAM" id="SSF52540">
    <property type="entry name" value="P-loop containing nucleoside triphosphate hydrolases"/>
    <property type="match status" value="1"/>
</dbReference>
<dbReference type="RefSeq" id="WP_073270296.1">
    <property type="nucleotide sequence ID" value="NZ_FQTU01000007.1"/>
</dbReference>
<dbReference type="Pfam" id="PF00005">
    <property type="entry name" value="ABC_tran"/>
    <property type="match status" value="1"/>
</dbReference>
<evidence type="ECO:0000256" key="1">
    <source>
        <dbReference type="ARBA" id="ARBA00022448"/>
    </source>
</evidence>
<dbReference type="InterPro" id="IPR027417">
    <property type="entry name" value="P-loop_NTPase"/>
</dbReference>
<keyword evidence="2" id="KW-0547">Nucleotide-binding</keyword>
<dbReference type="InterPro" id="IPR050093">
    <property type="entry name" value="ABC_SmlMolc_Importer"/>
</dbReference>
<dbReference type="GO" id="GO:0015418">
    <property type="term" value="F:ABC-type quaternary ammonium compound transporting activity"/>
    <property type="evidence" value="ECO:0007669"/>
    <property type="project" value="UniProtKB-EC"/>
</dbReference>
<dbReference type="PANTHER" id="PTHR42781:SF4">
    <property type="entry name" value="SPERMIDINE_PUTRESCINE IMPORT ATP-BINDING PROTEIN POTA"/>
    <property type="match status" value="1"/>
</dbReference>
<name>A0A1M4WNE3_9FIRM</name>
<evidence type="ECO:0000313" key="6">
    <source>
        <dbReference type="EMBL" id="SHE82492.1"/>
    </source>
</evidence>
<dbReference type="STRING" id="1120975.SAMN02746064_01291"/>
<dbReference type="FunFam" id="3.40.50.300:FF:000425">
    <property type="entry name" value="Probable ABC transporter, ATP-binding subunit"/>
    <property type="match status" value="1"/>
</dbReference>
<dbReference type="AlphaFoldDB" id="A0A1M4WNE3"/>
<dbReference type="GO" id="GO:0005524">
    <property type="term" value="F:ATP binding"/>
    <property type="evidence" value="ECO:0007669"/>
    <property type="project" value="UniProtKB-KW"/>
</dbReference>
<dbReference type="EMBL" id="FQTU01000007">
    <property type="protein sequence ID" value="SHE82492.1"/>
    <property type="molecule type" value="Genomic_DNA"/>
</dbReference>
<keyword evidence="1" id="KW-0813">Transport</keyword>
<dbReference type="InterPro" id="IPR003439">
    <property type="entry name" value="ABC_transporter-like_ATP-bd"/>
</dbReference>
<dbReference type="PROSITE" id="PS50893">
    <property type="entry name" value="ABC_TRANSPORTER_2"/>
    <property type="match status" value="1"/>
</dbReference>